<evidence type="ECO:0000313" key="1">
    <source>
        <dbReference type="EMBL" id="GHA55228.1"/>
    </source>
</evidence>
<dbReference type="InterPro" id="IPR036412">
    <property type="entry name" value="HAD-like_sf"/>
</dbReference>
<name>A0ABQ3D3A1_9RHOB</name>
<evidence type="ECO:0000313" key="2">
    <source>
        <dbReference type="Proteomes" id="UP000634455"/>
    </source>
</evidence>
<dbReference type="PANTHER" id="PTHR12725:SF117">
    <property type="entry name" value="HALOACID DEHALOGENASE-LIKE HYDROLASE"/>
    <property type="match status" value="1"/>
</dbReference>
<dbReference type="PANTHER" id="PTHR12725">
    <property type="entry name" value="HALOACID DEHALOGENASE-LIKE HYDROLASE"/>
    <property type="match status" value="1"/>
</dbReference>
<dbReference type="Gene3D" id="1.10.150.450">
    <property type="match status" value="1"/>
</dbReference>
<organism evidence="1 2">
    <name type="scientific">Paramylibacter ulvae</name>
    <dbReference type="NCBI Taxonomy" id="1651968"/>
    <lineage>
        <taxon>Bacteria</taxon>
        <taxon>Pseudomonadati</taxon>
        <taxon>Pseudomonadota</taxon>
        <taxon>Alphaproteobacteria</taxon>
        <taxon>Rhodobacterales</taxon>
        <taxon>Paracoccaceae</taxon>
        <taxon>Paramylibacter</taxon>
    </lineage>
</organism>
<dbReference type="Pfam" id="PF13419">
    <property type="entry name" value="HAD_2"/>
    <property type="match status" value="1"/>
</dbReference>
<dbReference type="RefSeq" id="WP_189640714.1">
    <property type="nucleotide sequence ID" value="NZ_BMZF01000005.1"/>
</dbReference>
<dbReference type="NCBIfam" id="TIGR01993">
    <property type="entry name" value="Pyr-5-nucltdase"/>
    <property type="match status" value="1"/>
</dbReference>
<dbReference type="InterPro" id="IPR041492">
    <property type="entry name" value="HAD_2"/>
</dbReference>
<comment type="caution">
    <text evidence="1">The sequence shown here is derived from an EMBL/GenBank/DDBJ whole genome shotgun (WGS) entry which is preliminary data.</text>
</comment>
<keyword evidence="2" id="KW-1185">Reference proteome</keyword>
<sequence length="218" mass="25028">MQQAFSHIDTWIFDLDNTLYPPKAALFDQIETLMVRYMTETLAIDTKTANALRRDYWVKYGTTLAGLMKHYAIEPEDFMQKVHDINLDHLESDEQLQNHIADLPGRKIIYTNGSRGHAERVCAARGISDAFDEIYGVEDANYIPKPRADAFEMVFEKAKVNSKTSAFFEDEARNLEIPKTWGVTTVHIGAHDDAHYIDFRDTDLSVFLSRLHHTGFRA</sequence>
<dbReference type="InterPro" id="IPR023214">
    <property type="entry name" value="HAD_sf"/>
</dbReference>
<dbReference type="SUPFAM" id="SSF56784">
    <property type="entry name" value="HAD-like"/>
    <property type="match status" value="1"/>
</dbReference>
<gene>
    <name evidence="1" type="ORF">GCM10008927_21410</name>
</gene>
<proteinExistence type="predicted"/>
<dbReference type="InterPro" id="IPR010237">
    <property type="entry name" value="Pyr-5-nucltdase"/>
</dbReference>
<dbReference type="SFLD" id="SFLDG01132">
    <property type="entry name" value="C1.5.3:_5'-Nucleotidase_Like"/>
    <property type="match status" value="1"/>
</dbReference>
<dbReference type="EMBL" id="BMZF01000005">
    <property type="protein sequence ID" value="GHA55228.1"/>
    <property type="molecule type" value="Genomic_DNA"/>
</dbReference>
<reference evidence="2" key="1">
    <citation type="journal article" date="2019" name="Int. J. Syst. Evol. Microbiol.">
        <title>The Global Catalogue of Microorganisms (GCM) 10K type strain sequencing project: providing services to taxonomists for standard genome sequencing and annotation.</title>
        <authorList>
            <consortium name="The Broad Institute Genomics Platform"/>
            <consortium name="The Broad Institute Genome Sequencing Center for Infectious Disease"/>
            <person name="Wu L."/>
            <person name="Ma J."/>
        </authorList>
    </citation>
    <scope>NUCLEOTIDE SEQUENCE [LARGE SCALE GENOMIC DNA]</scope>
    <source>
        <strain evidence="2">KCTC 32465</strain>
    </source>
</reference>
<dbReference type="Proteomes" id="UP000634455">
    <property type="component" value="Unassembled WGS sequence"/>
</dbReference>
<accession>A0ABQ3D3A1</accession>
<protein>
    <submittedName>
        <fullName evidence="1">Pyrimidine 5'-nucleotidase</fullName>
    </submittedName>
</protein>
<dbReference type="Gene3D" id="3.40.50.1000">
    <property type="entry name" value="HAD superfamily/HAD-like"/>
    <property type="match status" value="1"/>
</dbReference>
<dbReference type="SFLD" id="SFLDG01129">
    <property type="entry name" value="C1.5:_HAD__Beta-PGM__Phosphata"/>
    <property type="match status" value="1"/>
</dbReference>
<dbReference type="SFLD" id="SFLDS00003">
    <property type="entry name" value="Haloacid_Dehalogenase"/>
    <property type="match status" value="1"/>
</dbReference>